<feature type="compositionally biased region" description="Basic and acidic residues" evidence="1">
    <location>
        <begin position="398"/>
        <end position="409"/>
    </location>
</feature>
<feature type="region of interest" description="Disordered" evidence="1">
    <location>
        <begin position="398"/>
        <end position="458"/>
    </location>
</feature>
<proteinExistence type="predicted"/>
<evidence type="ECO:0000313" key="2">
    <source>
        <dbReference type="EMBL" id="KKK15705.1"/>
    </source>
</evidence>
<dbReference type="EMBL" id="JYKN01002619">
    <property type="protein sequence ID" value="KKK15705.1"/>
    <property type="molecule type" value="Genomic_DNA"/>
</dbReference>
<feature type="region of interest" description="Disordered" evidence="1">
    <location>
        <begin position="194"/>
        <end position="282"/>
    </location>
</feature>
<protein>
    <submittedName>
        <fullName evidence="2">Uncharacterized protein</fullName>
    </submittedName>
</protein>
<feature type="compositionally biased region" description="Pro residues" evidence="1">
    <location>
        <begin position="24"/>
        <end position="41"/>
    </location>
</feature>
<keyword evidence="3" id="KW-1185">Reference proteome</keyword>
<comment type="caution">
    <text evidence="2">The sequence shown here is derived from an EMBL/GenBank/DDBJ whole genome shotgun (WGS) entry which is preliminary data.</text>
</comment>
<dbReference type="Proteomes" id="UP000034947">
    <property type="component" value="Unassembled WGS sequence"/>
</dbReference>
<reference evidence="2 3" key="1">
    <citation type="submission" date="2015-02" db="EMBL/GenBank/DDBJ databases">
        <title>Draft Genome Sequences of Two Closely-Related Aflatoxigenic Aspergillus Species Obtained from the Cote d'Ivoire.</title>
        <authorList>
            <person name="Moore G.G."/>
            <person name="Beltz S.B."/>
            <person name="Mack B.M."/>
        </authorList>
    </citation>
    <scope>NUCLEOTIDE SEQUENCE [LARGE SCALE GENOMIC DNA]</scope>
    <source>
        <strain evidence="2 3">SRRC1432</strain>
    </source>
</reference>
<feature type="region of interest" description="Disordered" evidence="1">
    <location>
        <begin position="1"/>
        <end position="50"/>
    </location>
</feature>
<feature type="non-terminal residue" evidence="2">
    <location>
        <position position="1"/>
    </location>
</feature>
<organism evidence="2 3">
    <name type="scientific">Aspergillus ochraceoroseus</name>
    <dbReference type="NCBI Taxonomy" id="138278"/>
    <lineage>
        <taxon>Eukaryota</taxon>
        <taxon>Fungi</taxon>
        <taxon>Dikarya</taxon>
        <taxon>Ascomycota</taxon>
        <taxon>Pezizomycotina</taxon>
        <taxon>Eurotiomycetes</taxon>
        <taxon>Eurotiomycetidae</taxon>
        <taxon>Eurotiales</taxon>
        <taxon>Aspergillaceae</taxon>
        <taxon>Aspergillus</taxon>
        <taxon>Aspergillus subgen. Nidulantes</taxon>
    </lineage>
</organism>
<accession>A0A0F8WCX1</accession>
<sequence>HTSMLTITAGLPAMGSDPEEERFPPPTPTPLDFPIPNPPDVPETASESSLRGMQAVLASIKRPQDISRHRFKDLNLKVESDIPATEIVYCHDRAKSAPPLPWELDSSDPLRSLGQAVSEDGSLIFMENGNAYPPKEKFEALERELLIENDDAFREVARLPPRPGRDRVRVTQARKFWTALERMSQYWDDSLDEYFERPKTPEPGPQSESKLTGEGRPGNDDQMQTDDAVAASNQSQSDAQRDLDNDCAPRAPASGESEDPKDEEQQPVKQQELVKRYRGRRIAAGTDMPEDVREETVRALTEMAAWPFGCQVSLPIMPPRLAVGTLLFPVRKTFEATRAPKDRQLARNGMLEGPVFVAQCRNEASFRGPEEAPGSGFGDTCDLMREVGSMLLAAQERAREGRMEVRPGEGKWYTTTPRWGGAPNDAIGDSAKVLSEQERQASGNNRKRSKYEHSLLGSRRPGIARKMSNSEKWKIVQPGPPLWDRRMRYIQIGKPKDSPFDDIYMLSSINHHLAILHLRVHRRYIDILATGKSNFSADSNTSEQPWHVLQLRRTRWFDLFDTQDRLEVFRGIWTLFHCLLRSM</sequence>
<gene>
    <name evidence="2" type="ORF">AOCH_007612</name>
</gene>
<dbReference type="AlphaFoldDB" id="A0A0F8WCX1"/>
<dbReference type="VEuPathDB" id="FungiDB:P175DRAFT_0442278"/>
<evidence type="ECO:0000313" key="3">
    <source>
        <dbReference type="Proteomes" id="UP000034947"/>
    </source>
</evidence>
<evidence type="ECO:0000256" key="1">
    <source>
        <dbReference type="SAM" id="MobiDB-lite"/>
    </source>
</evidence>
<name>A0A0F8WCX1_9EURO</name>
<dbReference type="OrthoDB" id="5407653at2759"/>